<dbReference type="GeneID" id="36410326"/>
<dbReference type="RefSeq" id="XP_024574555.1">
    <property type="nucleotide sequence ID" value="XM_024723595.2"/>
</dbReference>
<evidence type="ECO:0000256" key="1">
    <source>
        <dbReference type="SAM" id="Phobius"/>
    </source>
</evidence>
<dbReference type="AlphaFoldDB" id="A0A0P1ABB2"/>
<protein>
    <submittedName>
        <fullName evidence="2">Uncharacterized protein</fullName>
    </submittedName>
</protein>
<name>A0A0P1ABB2_PLAHL</name>
<keyword evidence="3" id="KW-1185">Reference proteome</keyword>
<keyword evidence="1" id="KW-1133">Transmembrane helix</keyword>
<dbReference type="EMBL" id="CCYD01000321">
    <property type="protein sequence ID" value="CEG38186.1"/>
    <property type="molecule type" value="Genomic_DNA"/>
</dbReference>
<evidence type="ECO:0000313" key="3">
    <source>
        <dbReference type="Proteomes" id="UP000054928"/>
    </source>
</evidence>
<feature type="transmembrane region" description="Helical" evidence="1">
    <location>
        <begin position="38"/>
        <end position="59"/>
    </location>
</feature>
<keyword evidence="1" id="KW-0812">Transmembrane</keyword>
<accession>A0A0P1ABB2</accession>
<keyword evidence="1" id="KW-0472">Membrane</keyword>
<evidence type="ECO:0000313" key="2">
    <source>
        <dbReference type="EMBL" id="CEG38186.1"/>
    </source>
</evidence>
<proteinExistence type="predicted"/>
<dbReference type="Proteomes" id="UP000054928">
    <property type="component" value="Unassembled WGS sequence"/>
</dbReference>
<reference evidence="3" key="1">
    <citation type="submission" date="2014-09" db="EMBL/GenBank/DDBJ databases">
        <authorList>
            <person name="Sharma Rahul"/>
            <person name="Thines Marco"/>
        </authorList>
    </citation>
    <scope>NUCLEOTIDE SEQUENCE [LARGE SCALE GENOMIC DNA]</scope>
</reference>
<organism evidence="2 3">
    <name type="scientific">Plasmopara halstedii</name>
    <name type="common">Downy mildew of sunflower</name>
    <dbReference type="NCBI Taxonomy" id="4781"/>
    <lineage>
        <taxon>Eukaryota</taxon>
        <taxon>Sar</taxon>
        <taxon>Stramenopiles</taxon>
        <taxon>Oomycota</taxon>
        <taxon>Peronosporomycetes</taxon>
        <taxon>Peronosporales</taxon>
        <taxon>Peronosporaceae</taxon>
        <taxon>Plasmopara</taxon>
    </lineage>
</organism>
<sequence>MSLTSFQCVYYIVISIDHQIQRYLYHQNPTYCRTIHDALLVASGLLAFAIEILVFDSIYPDLRFVLLRM</sequence>